<keyword evidence="2" id="KW-1185">Reference proteome</keyword>
<accession>A0A239HMB6</accession>
<name>A0A239HMB6_9FIRM</name>
<evidence type="ECO:0000313" key="1">
    <source>
        <dbReference type="EMBL" id="SNS82462.1"/>
    </source>
</evidence>
<gene>
    <name evidence="1" type="ORF">SAMN05446037_102282</name>
</gene>
<evidence type="ECO:0000313" key="2">
    <source>
        <dbReference type="Proteomes" id="UP000198304"/>
    </source>
</evidence>
<evidence type="ECO:0008006" key="3">
    <source>
        <dbReference type="Google" id="ProtNLM"/>
    </source>
</evidence>
<sequence>DTIASISVDNSAIAQQIAASSEEMSASVEEVASTVQVLNEMTYDMKNEVEKFKV</sequence>
<dbReference type="AlphaFoldDB" id="A0A239HMB6"/>
<feature type="non-terminal residue" evidence="1">
    <location>
        <position position="1"/>
    </location>
</feature>
<dbReference type="SUPFAM" id="SSF58104">
    <property type="entry name" value="Methyl-accepting chemotaxis protein (MCP) signaling domain"/>
    <property type="match status" value="1"/>
</dbReference>
<proteinExistence type="predicted"/>
<dbReference type="EMBL" id="FZOJ01000022">
    <property type="protein sequence ID" value="SNS82462.1"/>
    <property type="molecule type" value="Genomic_DNA"/>
</dbReference>
<protein>
    <recommendedName>
        <fullName evidence="3">Methyl-accepting chemotaxis protein</fullName>
    </recommendedName>
</protein>
<reference evidence="1 2" key="1">
    <citation type="submission" date="2017-06" db="EMBL/GenBank/DDBJ databases">
        <authorList>
            <person name="Kim H.J."/>
            <person name="Triplett B.A."/>
        </authorList>
    </citation>
    <scope>NUCLEOTIDE SEQUENCE [LARGE SCALE GENOMIC DNA]</scope>
    <source>
        <strain evidence="1 2">SCA</strain>
    </source>
</reference>
<organism evidence="1 2">
    <name type="scientific">Anaerovirgula multivorans</name>
    <dbReference type="NCBI Taxonomy" id="312168"/>
    <lineage>
        <taxon>Bacteria</taxon>
        <taxon>Bacillati</taxon>
        <taxon>Bacillota</taxon>
        <taxon>Clostridia</taxon>
        <taxon>Peptostreptococcales</taxon>
        <taxon>Natronincolaceae</taxon>
        <taxon>Anaerovirgula</taxon>
    </lineage>
</organism>
<dbReference type="Gene3D" id="1.10.287.950">
    <property type="entry name" value="Methyl-accepting chemotaxis protein"/>
    <property type="match status" value="1"/>
</dbReference>
<dbReference type="Proteomes" id="UP000198304">
    <property type="component" value="Unassembled WGS sequence"/>
</dbReference>